<keyword evidence="6 14" id="KW-0808">Transferase</keyword>
<dbReference type="Gene3D" id="3.40.47.10">
    <property type="match status" value="1"/>
</dbReference>
<evidence type="ECO:0000256" key="3">
    <source>
        <dbReference type="ARBA" id="ARBA00012356"/>
    </source>
</evidence>
<dbReference type="InterPro" id="IPR020841">
    <property type="entry name" value="PKS_Beta-ketoAc_synthase_dom"/>
</dbReference>
<evidence type="ECO:0000259" key="17">
    <source>
        <dbReference type="PROSITE" id="PS52004"/>
    </source>
</evidence>
<reference evidence="18 19" key="1">
    <citation type="submission" date="2012-01" db="EMBL/GenBank/DDBJ databases">
        <title>Complete sequence of chromosome of Clostridium pasteurianum BC1.</title>
        <authorList>
            <consortium name="US DOE Joint Genome Institute"/>
            <person name="Lucas S."/>
            <person name="Han J."/>
            <person name="Lapidus A."/>
            <person name="Cheng J.-F."/>
            <person name="Goodwin L."/>
            <person name="Pitluck S."/>
            <person name="Peters L."/>
            <person name="Mikhailova N."/>
            <person name="Teshima H."/>
            <person name="Detter J.C."/>
            <person name="Han C."/>
            <person name="Tapia R."/>
            <person name="Land M."/>
            <person name="Hauser L."/>
            <person name="Kyrpides N."/>
            <person name="Ivanova N."/>
            <person name="Pagani I."/>
            <person name="Dunn J."/>
            <person name="Taghavi S."/>
            <person name="Francis A."/>
            <person name="van der Lelie D."/>
            <person name="Woyke T."/>
        </authorList>
    </citation>
    <scope>NUCLEOTIDE SEQUENCE [LARGE SCALE GENOMIC DNA]</scope>
    <source>
        <strain evidence="18 19">BC1</strain>
    </source>
</reference>
<dbReference type="InterPro" id="IPR014030">
    <property type="entry name" value="Ketoacyl_synth_N"/>
</dbReference>
<keyword evidence="5 14" id="KW-0444">Lipid biosynthesis</keyword>
<dbReference type="UniPathway" id="UPA00094"/>
<keyword evidence="19" id="KW-1185">Reference proteome</keyword>
<dbReference type="InterPro" id="IPR000794">
    <property type="entry name" value="Beta-ketoacyl_synthase"/>
</dbReference>
<sequence length="410" mass="44347">MMKRVVITGMGIISPLGLDIRKFWSSIKEGKSSIDYVSSIDVTDMPTKVAAEIKNFDPLDFMHRKEIRKASRFMQFAIAASQMAIEDSKLDVEKVDKYEMGVIVGSGIGGMEVIEKQYDTLCKRGPSRIAPFSIPMIIPNMASSEIAIRYGAKGYNECVISACATGTNAIGNAFKIIRDEEAKVMITGGSEAVITPLVFSGFCAMRAMSKSNNPNNASRPFDAERDGFVMGEGAGILVLEELEHALRRGANILGEIVGYGCTNDAYDIVAPNPEGEGAARCMLKAIENSKISTEDIGYINAHGTSTVYNDKMETLAIKRTFGEQAKSIPISSTKSMTGHLLGASGAIEAIITTLALKDGFLPPTINYNTKDPECDLDYVPNIGRSTDINFALSNSFGFGGHNSTLVFKKY</sequence>
<dbReference type="eggNOG" id="COG0304">
    <property type="taxonomic scope" value="Bacteria"/>
</dbReference>
<dbReference type="NCBIfam" id="NF005589">
    <property type="entry name" value="PRK07314.1"/>
    <property type="match status" value="1"/>
</dbReference>
<evidence type="ECO:0000256" key="8">
    <source>
        <dbReference type="ARBA" id="ARBA00023098"/>
    </source>
</evidence>
<evidence type="ECO:0000256" key="5">
    <source>
        <dbReference type="ARBA" id="ARBA00022516"/>
    </source>
</evidence>
<dbReference type="PATRIC" id="fig|86416.3.peg.2090"/>
<dbReference type="Proteomes" id="UP000013523">
    <property type="component" value="Chromosome"/>
</dbReference>
<keyword evidence="10 14" id="KW-0012">Acyltransferase</keyword>
<dbReference type="InterPro" id="IPR018201">
    <property type="entry name" value="Ketoacyl_synth_AS"/>
</dbReference>
<dbReference type="InterPro" id="IPR016039">
    <property type="entry name" value="Thiolase-like"/>
</dbReference>
<dbReference type="PROSITE" id="PS52004">
    <property type="entry name" value="KS3_2"/>
    <property type="match status" value="1"/>
</dbReference>
<evidence type="ECO:0000256" key="4">
    <source>
        <dbReference type="ARBA" id="ARBA00014657"/>
    </source>
</evidence>
<evidence type="ECO:0000313" key="18">
    <source>
        <dbReference type="EMBL" id="AGK96996.1"/>
    </source>
</evidence>
<dbReference type="KEGG" id="cpas:Clopa_2116"/>
<dbReference type="Pfam" id="PF02801">
    <property type="entry name" value="Ketoacyl-synt_C"/>
    <property type="match status" value="1"/>
</dbReference>
<dbReference type="PANTHER" id="PTHR11712">
    <property type="entry name" value="POLYKETIDE SYNTHASE-RELATED"/>
    <property type="match status" value="1"/>
</dbReference>
<dbReference type="OrthoDB" id="9808669at2"/>
<dbReference type="CDD" id="cd00834">
    <property type="entry name" value="KAS_I_II"/>
    <property type="match status" value="1"/>
</dbReference>
<dbReference type="EMBL" id="CP003261">
    <property type="protein sequence ID" value="AGK96996.1"/>
    <property type="molecule type" value="Genomic_DNA"/>
</dbReference>
<dbReference type="GO" id="GO:0004315">
    <property type="term" value="F:3-oxoacyl-[acyl-carrier-protein] synthase activity"/>
    <property type="evidence" value="ECO:0007669"/>
    <property type="project" value="UniProtKB-UniRule"/>
</dbReference>
<comment type="catalytic activity">
    <reaction evidence="12 14">
        <text>(9Z)-hexadecenoyl-[ACP] + malonyl-[ACP] + H(+) = 3-oxo-(11Z)-octadecenoyl-[ACP] + holo-[ACP] + CO2</text>
        <dbReference type="Rhea" id="RHEA:55040"/>
        <dbReference type="Rhea" id="RHEA-COMP:9623"/>
        <dbReference type="Rhea" id="RHEA-COMP:9685"/>
        <dbReference type="Rhea" id="RHEA-COMP:10800"/>
        <dbReference type="Rhea" id="RHEA-COMP:14074"/>
        <dbReference type="ChEBI" id="CHEBI:15378"/>
        <dbReference type="ChEBI" id="CHEBI:16526"/>
        <dbReference type="ChEBI" id="CHEBI:64479"/>
        <dbReference type="ChEBI" id="CHEBI:78449"/>
        <dbReference type="ChEBI" id="CHEBI:83989"/>
        <dbReference type="ChEBI" id="CHEBI:138538"/>
        <dbReference type="EC" id="2.3.1.179"/>
    </reaction>
</comment>
<dbReference type="NCBIfam" id="TIGR03150">
    <property type="entry name" value="fabF"/>
    <property type="match status" value="1"/>
</dbReference>
<dbReference type="AlphaFoldDB" id="R4K5P3"/>
<feature type="active site" description="For beta-ketoacyl synthase activity" evidence="15">
    <location>
        <position position="163"/>
    </location>
</feature>
<dbReference type="HOGENOM" id="CLU_000022_69_2_9"/>
<evidence type="ECO:0000256" key="14">
    <source>
        <dbReference type="PIRNR" id="PIRNR000447"/>
    </source>
</evidence>
<keyword evidence="8" id="KW-0443">Lipid metabolism</keyword>
<dbReference type="PANTHER" id="PTHR11712:SF336">
    <property type="entry name" value="3-OXOACYL-[ACYL-CARRIER-PROTEIN] SYNTHASE, MITOCHONDRIAL"/>
    <property type="match status" value="1"/>
</dbReference>
<dbReference type="SUPFAM" id="SSF53901">
    <property type="entry name" value="Thiolase-like"/>
    <property type="match status" value="2"/>
</dbReference>
<evidence type="ECO:0000256" key="6">
    <source>
        <dbReference type="ARBA" id="ARBA00022679"/>
    </source>
</evidence>
<name>R4K5P3_CLOPA</name>
<dbReference type="RefSeq" id="WP_015615304.1">
    <property type="nucleotide sequence ID" value="NC_021182.1"/>
</dbReference>
<keyword evidence="9 14" id="KW-0275">Fatty acid biosynthesis</keyword>
<proteinExistence type="inferred from homology"/>
<dbReference type="SMART" id="SM00825">
    <property type="entry name" value="PKS_KS"/>
    <property type="match status" value="1"/>
</dbReference>
<dbReference type="GO" id="GO:0006633">
    <property type="term" value="P:fatty acid biosynthetic process"/>
    <property type="evidence" value="ECO:0007669"/>
    <property type="project" value="UniProtKB-UniRule"/>
</dbReference>
<evidence type="ECO:0000256" key="10">
    <source>
        <dbReference type="ARBA" id="ARBA00023315"/>
    </source>
</evidence>
<dbReference type="PROSITE" id="PS00606">
    <property type="entry name" value="KS3_1"/>
    <property type="match status" value="1"/>
</dbReference>
<dbReference type="FunFam" id="3.40.47.10:FF:000009">
    <property type="entry name" value="3-oxoacyl-[acyl-carrier-protein] synthase 2"/>
    <property type="match status" value="1"/>
</dbReference>
<dbReference type="InterPro" id="IPR017568">
    <property type="entry name" value="3-oxoacyl-ACP_synth-2"/>
</dbReference>
<evidence type="ECO:0000256" key="7">
    <source>
        <dbReference type="ARBA" id="ARBA00022832"/>
    </source>
</evidence>
<comment type="pathway">
    <text evidence="1 14">Lipid metabolism; fatty acid biosynthesis.</text>
</comment>
<evidence type="ECO:0000313" key="19">
    <source>
        <dbReference type="Proteomes" id="UP000013523"/>
    </source>
</evidence>
<comment type="function">
    <text evidence="11 14">Involved in the type II fatty acid elongation cycle. Catalyzes the elongation of a wide range of acyl-ACP by the addition of two carbons from malonyl-ACP to an acyl acceptor. Can efficiently catalyze the conversion of palmitoleoyl-ACP (cis-hexadec-9-enoyl-ACP) to cis-vaccenoyl-ACP (cis-octadec-11-enoyl-ACP), an essential step in the thermal regulation of fatty acid composition.</text>
</comment>
<protein>
    <recommendedName>
        <fullName evidence="4 14">3-oxoacyl-[acyl-carrier-protein] synthase 2</fullName>
        <ecNumber evidence="3 14">2.3.1.179</ecNumber>
    </recommendedName>
</protein>
<evidence type="ECO:0000256" key="16">
    <source>
        <dbReference type="RuleBase" id="RU003694"/>
    </source>
</evidence>
<comment type="similarity">
    <text evidence="2 14 16">Belongs to the thiolase-like superfamily. Beta-ketoacyl-ACP synthases family.</text>
</comment>
<gene>
    <name evidence="18" type="ORF">Clopa_2116</name>
</gene>
<feature type="domain" description="Ketosynthase family 3 (KS3)" evidence="17">
    <location>
        <begin position="2"/>
        <end position="409"/>
    </location>
</feature>
<dbReference type="EC" id="2.3.1.179" evidence="3 14"/>
<evidence type="ECO:0000256" key="2">
    <source>
        <dbReference type="ARBA" id="ARBA00008467"/>
    </source>
</evidence>
<evidence type="ECO:0000256" key="12">
    <source>
        <dbReference type="ARBA" id="ARBA00047318"/>
    </source>
</evidence>
<organism evidence="18 19">
    <name type="scientific">Clostridium pasteurianum BC1</name>
    <dbReference type="NCBI Taxonomy" id="86416"/>
    <lineage>
        <taxon>Bacteria</taxon>
        <taxon>Bacillati</taxon>
        <taxon>Bacillota</taxon>
        <taxon>Clostridia</taxon>
        <taxon>Eubacteriales</taxon>
        <taxon>Clostridiaceae</taxon>
        <taxon>Clostridium</taxon>
    </lineage>
</organism>
<evidence type="ECO:0000256" key="11">
    <source>
        <dbReference type="ARBA" id="ARBA00024006"/>
    </source>
</evidence>
<keyword evidence="7" id="KW-0276">Fatty acid metabolism</keyword>
<dbReference type="InterPro" id="IPR014031">
    <property type="entry name" value="Ketoacyl_synth_C"/>
</dbReference>
<dbReference type="PIRSF" id="PIRSF000447">
    <property type="entry name" value="KAS_II"/>
    <property type="match status" value="1"/>
</dbReference>
<evidence type="ECO:0000256" key="13">
    <source>
        <dbReference type="ARBA" id="ARBA00047659"/>
    </source>
</evidence>
<comment type="catalytic activity">
    <reaction evidence="13 14">
        <text>a fatty acyl-[ACP] + malonyl-[ACP] + H(+) = a 3-oxoacyl-[ACP] + holo-[ACP] + CO2</text>
        <dbReference type="Rhea" id="RHEA:22836"/>
        <dbReference type="Rhea" id="RHEA-COMP:9623"/>
        <dbReference type="Rhea" id="RHEA-COMP:9685"/>
        <dbReference type="Rhea" id="RHEA-COMP:9916"/>
        <dbReference type="Rhea" id="RHEA-COMP:14125"/>
        <dbReference type="ChEBI" id="CHEBI:15378"/>
        <dbReference type="ChEBI" id="CHEBI:16526"/>
        <dbReference type="ChEBI" id="CHEBI:64479"/>
        <dbReference type="ChEBI" id="CHEBI:78449"/>
        <dbReference type="ChEBI" id="CHEBI:78776"/>
        <dbReference type="ChEBI" id="CHEBI:138651"/>
    </reaction>
</comment>
<evidence type="ECO:0000256" key="1">
    <source>
        <dbReference type="ARBA" id="ARBA00005194"/>
    </source>
</evidence>
<dbReference type="STRING" id="86416.Clopa_2116"/>
<dbReference type="Pfam" id="PF00109">
    <property type="entry name" value="ketoacyl-synt"/>
    <property type="match status" value="1"/>
</dbReference>
<accession>R4K5P3</accession>
<dbReference type="GO" id="GO:0005829">
    <property type="term" value="C:cytosol"/>
    <property type="evidence" value="ECO:0007669"/>
    <property type="project" value="TreeGrafter"/>
</dbReference>
<evidence type="ECO:0000256" key="15">
    <source>
        <dbReference type="PIRSR" id="PIRSR000447-1"/>
    </source>
</evidence>
<evidence type="ECO:0000256" key="9">
    <source>
        <dbReference type="ARBA" id="ARBA00023160"/>
    </source>
</evidence>